<feature type="transmembrane region" description="Helical" evidence="1">
    <location>
        <begin position="40"/>
        <end position="64"/>
    </location>
</feature>
<keyword evidence="1" id="KW-0472">Membrane</keyword>
<dbReference type="Proteomes" id="UP001199296">
    <property type="component" value="Unassembled WGS sequence"/>
</dbReference>
<keyword evidence="1" id="KW-1133">Transmembrane helix</keyword>
<comment type="caution">
    <text evidence="2">The sequence shown here is derived from an EMBL/GenBank/DDBJ whole genome shotgun (WGS) entry which is preliminary data.</text>
</comment>
<dbReference type="InterPro" id="IPR024529">
    <property type="entry name" value="ECF_trnsprt_substrate-spec"/>
</dbReference>
<dbReference type="GO" id="GO:0022857">
    <property type="term" value="F:transmembrane transporter activity"/>
    <property type="evidence" value="ECO:0007669"/>
    <property type="project" value="InterPro"/>
</dbReference>
<proteinExistence type="predicted"/>
<organism evidence="2 3">
    <name type="scientific">Halanaerobium polyolivorans</name>
    <dbReference type="NCBI Taxonomy" id="2886943"/>
    <lineage>
        <taxon>Bacteria</taxon>
        <taxon>Bacillati</taxon>
        <taxon>Bacillota</taxon>
        <taxon>Clostridia</taxon>
        <taxon>Halanaerobiales</taxon>
        <taxon>Halanaerobiaceae</taxon>
        <taxon>Halanaerobium</taxon>
    </lineage>
</organism>
<sequence>MKIKRLIYISIFITLGIILPMIFHFTGGANMGSIFLPMHIPVFIGGSLLGPISGFLIGLITPIMSSFLTGMPPLLPILPIMIVELSIYGIAIGFLVKKMNLNIYISLIFSMVLGRIGSGISVWILVTVFEYARLPNNPFIYIWGAVTMGFLGILIQLIMVPSVHNYLDNYDTNRIANNRINEVNN</sequence>
<evidence type="ECO:0000313" key="2">
    <source>
        <dbReference type="EMBL" id="MCC3145771.1"/>
    </source>
</evidence>
<feature type="transmembrane region" description="Helical" evidence="1">
    <location>
        <begin position="6"/>
        <end position="28"/>
    </location>
</feature>
<name>A0AAW4X1S7_9FIRM</name>
<dbReference type="EMBL" id="JAJFAT010000017">
    <property type="protein sequence ID" value="MCC3145771.1"/>
    <property type="molecule type" value="Genomic_DNA"/>
</dbReference>
<feature type="transmembrane region" description="Helical" evidence="1">
    <location>
        <begin position="138"/>
        <end position="160"/>
    </location>
</feature>
<gene>
    <name evidence="2" type="ORF">LJ207_10590</name>
</gene>
<feature type="transmembrane region" description="Helical" evidence="1">
    <location>
        <begin position="76"/>
        <end position="96"/>
    </location>
</feature>
<dbReference type="AlphaFoldDB" id="A0AAW4X1S7"/>
<dbReference type="Gene3D" id="1.10.1760.20">
    <property type="match status" value="1"/>
</dbReference>
<keyword evidence="1" id="KW-0812">Transmembrane</keyword>
<dbReference type="Pfam" id="PF12822">
    <property type="entry name" value="ECF_trnsprt"/>
    <property type="match status" value="1"/>
</dbReference>
<protein>
    <submittedName>
        <fullName evidence="2">ECF transporter S component</fullName>
    </submittedName>
</protein>
<feature type="transmembrane region" description="Helical" evidence="1">
    <location>
        <begin position="103"/>
        <end position="126"/>
    </location>
</feature>
<accession>A0AAW4X1S7</accession>
<keyword evidence="3" id="KW-1185">Reference proteome</keyword>
<dbReference type="RefSeq" id="WP_229346472.1">
    <property type="nucleotide sequence ID" value="NZ_JAJFAT010000017.1"/>
</dbReference>
<evidence type="ECO:0000313" key="3">
    <source>
        <dbReference type="Proteomes" id="UP001199296"/>
    </source>
</evidence>
<reference evidence="2 3" key="1">
    <citation type="submission" date="2021-10" db="EMBL/GenBank/DDBJ databases">
        <authorList>
            <person name="Grouzdev D.S."/>
            <person name="Pantiukh K.S."/>
            <person name="Krutkina M.S."/>
        </authorList>
    </citation>
    <scope>NUCLEOTIDE SEQUENCE [LARGE SCALE GENOMIC DNA]</scope>
    <source>
        <strain evidence="2 3">Z-7514</strain>
    </source>
</reference>
<evidence type="ECO:0000256" key="1">
    <source>
        <dbReference type="SAM" id="Phobius"/>
    </source>
</evidence>